<accession>A0A5D3DXR5</accession>
<protein>
    <submittedName>
        <fullName evidence="2">Uncharacterized protein</fullName>
    </submittedName>
</protein>
<dbReference type="EMBL" id="SSTD01002424">
    <property type="protein sequence ID" value="TYK28040.1"/>
    <property type="molecule type" value="Genomic_DNA"/>
</dbReference>
<proteinExistence type="predicted"/>
<evidence type="ECO:0000256" key="1">
    <source>
        <dbReference type="SAM" id="MobiDB-lite"/>
    </source>
</evidence>
<evidence type="ECO:0000313" key="3">
    <source>
        <dbReference type="Proteomes" id="UP000321947"/>
    </source>
</evidence>
<dbReference type="Proteomes" id="UP000321947">
    <property type="component" value="Unassembled WGS sequence"/>
</dbReference>
<sequence length="190" mass="21462">MKVHSVLPSSRWYCTSSWRIQFHQVHVRDSRAVVTPFVQVGTYATRNFATLGQLEYCRCLPGLPFKAYHTSPFDLSASNRVILLSFFNMVLSSTVIYSTCSPMSVWGTTHKYGDTLSQDPYSKANTGMRKACRLIRLNETFENGSVHFQLLRKPHQSSKATRLGRVRKALMTQGESHNAGKESEGKRGLP</sequence>
<gene>
    <name evidence="2" type="ORF">E5676_scaffold384G002950</name>
</gene>
<feature type="compositionally biased region" description="Basic and acidic residues" evidence="1">
    <location>
        <begin position="178"/>
        <end position="190"/>
    </location>
</feature>
<organism evidence="2 3">
    <name type="scientific">Cucumis melo var. makuwa</name>
    <name type="common">Oriental melon</name>
    <dbReference type="NCBI Taxonomy" id="1194695"/>
    <lineage>
        <taxon>Eukaryota</taxon>
        <taxon>Viridiplantae</taxon>
        <taxon>Streptophyta</taxon>
        <taxon>Embryophyta</taxon>
        <taxon>Tracheophyta</taxon>
        <taxon>Spermatophyta</taxon>
        <taxon>Magnoliopsida</taxon>
        <taxon>eudicotyledons</taxon>
        <taxon>Gunneridae</taxon>
        <taxon>Pentapetalae</taxon>
        <taxon>rosids</taxon>
        <taxon>fabids</taxon>
        <taxon>Cucurbitales</taxon>
        <taxon>Cucurbitaceae</taxon>
        <taxon>Benincaseae</taxon>
        <taxon>Cucumis</taxon>
    </lineage>
</organism>
<feature type="region of interest" description="Disordered" evidence="1">
    <location>
        <begin position="171"/>
        <end position="190"/>
    </location>
</feature>
<dbReference type="AlphaFoldDB" id="A0A5D3DXR5"/>
<evidence type="ECO:0000313" key="2">
    <source>
        <dbReference type="EMBL" id="TYK28040.1"/>
    </source>
</evidence>
<comment type="caution">
    <text evidence="2">The sequence shown here is derived from an EMBL/GenBank/DDBJ whole genome shotgun (WGS) entry which is preliminary data.</text>
</comment>
<name>A0A5D3DXR5_CUCMM</name>
<reference evidence="2 3" key="1">
    <citation type="submission" date="2019-08" db="EMBL/GenBank/DDBJ databases">
        <title>Draft genome sequences of two oriental melons (Cucumis melo L. var makuwa).</title>
        <authorList>
            <person name="Kwon S.-Y."/>
        </authorList>
    </citation>
    <scope>NUCLEOTIDE SEQUENCE [LARGE SCALE GENOMIC DNA]</scope>
    <source>
        <strain evidence="3">cv. Chang Bougi</strain>
        <tissue evidence="2">Leaf</tissue>
    </source>
</reference>